<organism evidence="1 2">
    <name type="scientific">Pseudomonas helmanticensis</name>
    <dbReference type="NCBI Taxonomy" id="1471381"/>
    <lineage>
        <taxon>Bacteria</taxon>
        <taxon>Pseudomonadati</taxon>
        <taxon>Pseudomonadota</taxon>
        <taxon>Gammaproteobacteria</taxon>
        <taxon>Pseudomonadales</taxon>
        <taxon>Pseudomonadaceae</taxon>
        <taxon>Pseudomonas</taxon>
    </lineage>
</organism>
<evidence type="ECO:0000313" key="2">
    <source>
        <dbReference type="Proteomes" id="UP000295804"/>
    </source>
</evidence>
<dbReference type="EMBL" id="SOCQ01000001">
    <property type="protein sequence ID" value="TDV52964.1"/>
    <property type="molecule type" value="Genomic_DNA"/>
</dbReference>
<evidence type="ECO:0000313" key="1">
    <source>
        <dbReference type="EMBL" id="TDV52964.1"/>
    </source>
</evidence>
<reference evidence="1 2" key="1">
    <citation type="submission" date="2019-03" db="EMBL/GenBank/DDBJ databases">
        <title>Genomic analyses of the natural microbiome of Caenorhabditis elegans.</title>
        <authorList>
            <person name="Samuel B."/>
        </authorList>
    </citation>
    <scope>NUCLEOTIDE SEQUENCE [LARGE SCALE GENOMIC DNA]</scope>
    <source>
        <strain evidence="1 2">BIGb0525</strain>
    </source>
</reference>
<accession>A0A4R7VT40</accession>
<name>A0A4R7VT40_9PSED</name>
<sequence>MIKQQSYRHHYVPQWYQRGFLLEGHTAFKILDLRPEVFRDAKGVAVGKARAILTKGPDAWFFERDLYTTRVLGEPNDDIERFLFGAIDRTGKEAIQALVESDWDKVHFTYPQVFEFLDALRLRTPKGLRFLQSTLATKNQQELMVRMQEVRRMHCVMWMEGAIEIFEAAQSGTKFIFSDHPVTFFNPHVFPKDRAIPEGLDVPQHWLGTQTLIPLNSNHLMVITHREWGRKQGETRARKSRTNPRLFDNPLITYDGIQRGRPLSEKQVREVNYIIKTRAERYIASCNEQHLFPERHLKTTLWSKLGSFLLPRSYATALQSGFMTVKMKDGSYYFQDEFGRRPNSKAEFDKAVQDAKSMEAMMKRVLGKRYRDEE</sequence>
<comment type="caution">
    <text evidence="1">The sequence shown here is derived from an EMBL/GenBank/DDBJ whole genome shotgun (WGS) entry which is preliminary data.</text>
</comment>
<protein>
    <submittedName>
        <fullName evidence="1">Uncharacterized protein DUF4238</fullName>
    </submittedName>
</protein>
<dbReference type="Pfam" id="PF14022">
    <property type="entry name" value="DUF4238"/>
    <property type="match status" value="2"/>
</dbReference>
<proteinExistence type="predicted"/>
<dbReference type="InterPro" id="IPR025332">
    <property type="entry name" value="DUF4238"/>
</dbReference>
<gene>
    <name evidence="1" type="ORF">EDF87_10128</name>
</gene>
<dbReference type="Proteomes" id="UP000295804">
    <property type="component" value="Unassembled WGS sequence"/>
</dbReference>
<dbReference type="AlphaFoldDB" id="A0A4R7VT40"/>
<dbReference type="RefSeq" id="WP_134173599.1">
    <property type="nucleotide sequence ID" value="NZ_SOCQ01000001.1"/>
</dbReference>